<evidence type="ECO:0000313" key="1">
    <source>
        <dbReference type="EMBL" id="KAJ7425388.1"/>
    </source>
</evidence>
<keyword evidence="2" id="KW-1185">Reference proteome</keyword>
<accession>A0ABQ9DMJ1</accession>
<proteinExistence type="predicted"/>
<dbReference type="PANTHER" id="PTHR33395:SF22">
    <property type="entry name" value="REVERSE TRANSCRIPTASE DOMAIN-CONTAINING PROTEIN"/>
    <property type="match status" value="1"/>
</dbReference>
<sequence>MQKRKVYTQWKQDQVTREEFRDAACYHRGKIGAVKSQLELHLARNIWDNKKSFFKYINGNRQYRNITSLSQDEDGHLRKRGRDKAEVFNAFFASVFNIDYRPKGSQCSELEDHDNKNDQLPVNPEILCDLLLQLDSYKSMEPDGIHPRILKLLMVDIFTKALLMTFEWSWKYQEVPAD</sequence>
<dbReference type="Proteomes" id="UP001145742">
    <property type="component" value="Unassembled WGS sequence"/>
</dbReference>
<name>A0ABQ9DMJ1_9PASS</name>
<reference evidence="1" key="1">
    <citation type="submission" date="2019-10" db="EMBL/GenBank/DDBJ databases">
        <authorList>
            <person name="Soares A.E.R."/>
            <person name="Aleixo A."/>
            <person name="Schneider P."/>
            <person name="Miyaki C.Y."/>
            <person name="Schneider M.P."/>
            <person name="Mello C."/>
            <person name="Vasconcelos A.T.R."/>
        </authorList>
    </citation>
    <scope>NUCLEOTIDE SEQUENCE</scope>
    <source>
        <tissue evidence="1">Muscle</tissue>
    </source>
</reference>
<dbReference type="PANTHER" id="PTHR33395">
    <property type="entry name" value="TRANSCRIPTASE, PUTATIVE-RELATED-RELATED"/>
    <property type="match status" value="1"/>
</dbReference>
<dbReference type="EMBL" id="WHWB01032529">
    <property type="protein sequence ID" value="KAJ7425388.1"/>
    <property type="molecule type" value="Genomic_DNA"/>
</dbReference>
<comment type="caution">
    <text evidence="1">The sequence shown here is derived from an EMBL/GenBank/DDBJ whole genome shotgun (WGS) entry which is preliminary data.</text>
</comment>
<organism evidence="1 2">
    <name type="scientific">Willisornis vidua</name>
    <name type="common">Xingu scale-backed antbird</name>
    <dbReference type="NCBI Taxonomy" id="1566151"/>
    <lineage>
        <taxon>Eukaryota</taxon>
        <taxon>Metazoa</taxon>
        <taxon>Chordata</taxon>
        <taxon>Craniata</taxon>
        <taxon>Vertebrata</taxon>
        <taxon>Euteleostomi</taxon>
        <taxon>Archelosauria</taxon>
        <taxon>Archosauria</taxon>
        <taxon>Dinosauria</taxon>
        <taxon>Saurischia</taxon>
        <taxon>Theropoda</taxon>
        <taxon>Coelurosauria</taxon>
        <taxon>Aves</taxon>
        <taxon>Neognathae</taxon>
        <taxon>Neoaves</taxon>
        <taxon>Telluraves</taxon>
        <taxon>Australaves</taxon>
        <taxon>Passeriformes</taxon>
        <taxon>Thamnophilidae</taxon>
        <taxon>Willisornis</taxon>
    </lineage>
</organism>
<protein>
    <submittedName>
        <fullName evidence="1">Rna-directed dna polymerase from mobile element jockey-like</fullName>
    </submittedName>
</protein>
<evidence type="ECO:0000313" key="2">
    <source>
        <dbReference type="Proteomes" id="UP001145742"/>
    </source>
</evidence>
<gene>
    <name evidence="1" type="ORF">WISP_23659</name>
</gene>